<dbReference type="Proteomes" id="UP000664132">
    <property type="component" value="Unassembled WGS sequence"/>
</dbReference>
<dbReference type="AlphaFoldDB" id="A0A8H8BRH3"/>
<proteinExistence type="inferred from homology"/>
<dbReference type="PANTHER" id="PTHR12815">
    <property type="entry name" value="SORTING AND ASSEMBLY MACHINERY SAMM50 PROTEIN FAMILY MEMBER"/>
    <property type="match status" value="1"/>
</dbReference>
<dbReference type="InterPro" id="IPR039910">
    <property type="entry name" value="D15-like"/>
</dbReference>
<keyword evidence="4" id="KW-0812">Transmembrane</keyword>
<evidence type="ECO:0000313" key="8">
    <source>
        <dbReference type="EMBL" id="KAG4422120.1"/>
    </source>
</evidence>
<evidence type="ECO:0000256" key="4">
    <source>
        <dbReference type="ARBA" id="ARBA00022692"/>
    </source>
</evidence>
<dbReference type="EMBL" id="JAFJYH010000054">
    <property type="protein sequence ID" value="KAG4422120.1"/>
    <property type="molecule type" value="Genomic_DNA"/>
</dbReference>
<dbReference type="PANTHER" id="PTHR12815:SF18">
    <property type="entry name" value="SORTING AND ASSEMBLY MACHINERY COMPONENT 50 HOMOLOG"/>
    <property type="match status" value="1"/>
</dbReference>
<feature type="compositionally biased region" description="Basic and acidic residues" evidence="6">
    <location>
        <begin position="13"/>
        <end position="27"/>
    </location>
</feature>
<dbReference type="Gene3D" id="2.40.160.50">
    <property type="entry name" value="membrane protein fhac: a member of the omp85/tpsb transporter family"/>
    <property type="match status" value="1"/>
</dbReference>
<comment type="caution">
    <text evidence="8">The sequence shown here is derived from an EMBL/GenBank/DDBJ whole genome shotgun (WGS) entry which is preliminary data.</text>
</comment>
<evidence type="ECO:0000259" key="7">
    <source>
        <dbReference type="Pfam" id="PF01103"/>
    </source>
</evidence>
<dbReference type="GO" id="GO:0045040">
    <property type="term" value="P:protein insertion into mitochondrial outer membrane"/>
    <property type="evidence" value="ECO:0007669"/>
    <property type="project" value="TreeGrafter"/>
</dbReference>
<evidence type="ECO:0000256" key="6">
    <source>
        <dbReference type="SAM" id="MobiDB-lite"/>
    </source>
</evidence>
<keyword evidence="5" id="KW-0472">Membrane</keyword>
<feature type="domain" description="Bacterial surface antigen (D15)" evidence="7">
    <location>
        <begin position="170"/>
        <end position="509"/>
    </location>
</feature>
<dbReference type="FunFam" id="2.40.160.50:FF:000008">
    <property type="entry name" value="Mitochondrial outer membrane beta-barrel protein Tob55"/>
    <property type="match status" value="1"/>
</dbReference>
<gene>
    <name evidence="8" type="ORF">IFR04_004747</name>
</gene>
<protein>
    <recommendedName>
        <fullName evidence="7">Bacterial surface antigen (D15) domain-containing protein</fullName>
    </recommendedName>
</protein>
<dbReference type="OrthoDB" id="1724197at2759"/>
<comment type="similarity">
    <text evidence="2">Belongs to the SAM50/omp85 family.</text>
</comment>
<evidence type="ECO:0000256" key="5">
    <source>
        <dbReference type="ARBA" id="ARBA00023136"/>
    </source>
</evidence>
<dbReference type="InterPro" id="IPR000184">
    <property type="entry name" value="Bac_surfAg_D15"/>
</dbReference>
<keyword evidence="3" id="KW-1134">Transmembrane beta strand</keyword>
<comment type="subcellular location">
    <subcellularLocation>
        <location evidence="1">Mitochondrion outer membrane</location>
        <topology evidence="1">Multi-pass membrane protein</topology>
    </subcellularLocation>
</comment>
<evidence type="ECO:0000313" key="9">
    <source>
        <dbReference type="Proteomes" id="UP000664132"/>
    </source>
</evidence>
<keyword evidence="9" id="KW-1185">Reference proteome</keyword>
<name>A0A8H8BRH3_9HELO</name>
<organism evidence="8 9">
    <name type="scientific">Cadophora malorum</name>
    <dbReference type="NCBI Taxonomy" id="108018"/>
    <lineage>
        <taxon>Eukaryota</taxon>
        <taxon>Fungi</taxon>
        <taxon>Dikarya</taxon>
        <taxon>Ascomycota</taxon>
        <taxon>Pezizomycotina</taxon>
        <taxon>Leotiomycetes</taxon>
        <taxon>Helotiales</taxon>
        <taxon>Ploettnerulaceae</taxon>
        <taxon>Cadophora</taxon>
    </lineage>
</organism>
<sequence>MANPVDSGDDLFESLRKQDPKAEEKAKLVAEREAAQNAKAQQRLMELIGSNSSLPVTVSSIRVIGLNHTRRSFLDRIFDPLISANRGAPYTLAEALQEVSTAADKLRRFEIFHPSLHTFIDRPSRTDPSSTPTDIDIYLKAEERSRISLKTGTDLGNVEGSAYGNLTWRNIFGGAESLNLNASAGTRTRSAYQATFDTPILSDPDKRVTIDALQSSTLKPWCSHDEALKGMGLKYSWATESGTRHQVGYTGVWRQITGLAANASPTVRHDAGDTVKSSISHTWLSDQRNHPFLPNKGYLLKTVSEIAGWGPLQGDVAFWKSELETSAAVAVPIPGVKGDSGVSLTGGFRAGMLYPLPVGFGSTSQPSRINDRFQLGGPTDVRGFKISGLGPRDGPDAVGGDIYAAGSANLLVPFPRVGKDSPLRMQIFANAGRLLALRDSGDHGSKSTQKRVYGTAAQLFDGAPSLAAGVGVVYAHPVARFEMNFSLPLILRRGEEGRKGLQFGVGINFL</sequence>
<evidence type="ECO:0000256" key="1">
    <source>
        <dbReference type="ARBA" id="ARBA00004374"/>
    </source>
</evidence>
<reference evidence="8" key="1">
    <citation type="submission" date="2021-02" db="EMBL/GenBank/DDBJ databases">
        <title>Genome sequence Cadophora malorum strain M34.</title>
        <authorList>
            <person name="Stefanovic E."/>
            <person name="Vu D."/>
            <person name="Scully C."/>
            <person name="Dijksterhuis J."/>
            <person name="Roader J."/>
            <person name="Houbraken J."/>
        </authorList>
    </citation>
    <scope>NUCLEOTIDE SEQUENCE</scope>
    <source>
        <strain evidence="8">M34</strain>
    </source>
</reference>
<evidence type="ECO:0000256" key="2">
    <source>
        <dbReference type="ARBA" id="ARBA00010913"/>
    </source>
</evidence>
<accession>A0A8H8BRH3</accession>
<dbReference type="GO" id="GO:0005741">
    <property type="term" value="C:mitochondrial outer membrane"/>
    <property type="evidence" value="ECO:0007669"/>
    <property type="project" value="UniProtKB-SubCell"/>
</dbReference>
<dbReference type="Pfam" id="PF01103">
    <property type="entry name" value="Omp85"/>
    <property type="match status" value="1"/>
</dbReference>
<feature type="region of interest" description="Disordered" evidence="6">
    <location>
        <begin position="1"/>
        <end position="27"/>
    </location>
</feature>
<evidence type="ECO:0000256" key="3">
    <source>
        <dbReference type="ARBA" id="ARBA00022452"/>
    </source>
</evidence>